<evidence type="ECO:0000256" key="5">
    <source>
        <dbReference type="ARBA" id="ARBA00022989"/>
    </source>
</evidence>
<evidence type="ECO:0000256" key="4">
    <source>
        <dbReference type="ARBA" id="ARBA00022692"/>
    </source>
</evidence>
<dbReference type="Pfam" id="PF01699">
    <property type="entry name" value="Na_Ca_ex"/>
    <property type="match status" value="2"/>
</dbReference>
<keyword evidence="12" id="KW-1185">Reference proteome</keyword>
<feature type="transmembrane region" description="Helical" evidence="9">
    <location>
        <begin position="556"/>
        <end position="577"/>
    </location>
</feature>
<evidence type="ECO:0000313" key="12">
    <source>
        <dbReference type="Proteomes" id="UP000194127"/>
    </source>
</evidence>
<feature type="region of interest" description="Disordered" evidence="8">
    <location>
        <begin position="21"/>
        <end position="40"/>
    </location>
</feature>
<feature type="compositionally biased region" description="Polar residues" evidence="8">
    <location>
        <begin position="52"/>
        <end position="66"/>
    </location>
</feature>
<feature type="transmembrane region" description="Helical" evidence="9">
    <location>
        <begin position="525"/>
        <end position="550"/>
    </location>
</feature>
<dbReference type="GO" id="GO:0015369">
    <property type="term" value="F:calcium:proton antiporter activity"/>
    <property type="evidence" value="ECO:0007669"/>
    <property type="project" value="TreeGrafter"/>
</dbReference>
<dbReference type="AlphaFoldDB" id="A0A1X6MR54"/>
<dbReference type="PANTHER" id="PTHR31503">
    <property type="entry name" value="VACUOLAR CALCIUM ION TRANSPORTER"/>
    <property type="match status" value="1"/>
</dbReference>
<feature type="domain" description="Sodium/calcium exchanger membrane region" evidence="10">
    <location>
        <begin position="469"/>
        <end position="602"/>
    </location>
</feature>
<protein>
    <recommendedName>
        <fullName evidence="10">Sodium/calcium exchanger membrane region domain-containing protein</fullName>
    </recommendedName>
</protein>
<evidence type="ECO:0000256" key="8">
    <source>
        <dbReference type="SAM" id="MobiDB-lite"/>
    </source>
</evidence>
<evidence type="ECO:0000259" key="10">
    <source>
        <dbReference type="Pfam" id="PF01699"/>
    </source>
</evidence>
<dbReference type="InterPro" id="IPR004713">
    <property type="entry name" value="CaH_exchang"/>
</dbReference>
<evidence type="ECO:0000256" key="2">
    <source>
        <dbReference type="ARBA" id="ARBA00008170"/>
    </source>
</evidence>
<feature type="region of interest" description="Disordered" evidence="8">
    <location>
        <begin position="341"/>
        <end position="447"/>
    </location>
</feature>
<keyword evidence="3" id="KW-0813">Transport</keyword>
<sequence>MSLPIDHNLHSAETQTAVAGTSVSDATYPSPLSPGPSVAGITRRTTFDVAESDQQQQHPTETSENPTRARHRPNSLGNPQSRYPSQYRSSKRSSTLPAARVTSPISIRSIRGTTQEIGRRLSQHLMPEKPTNTPPPFWRGVKAIILMSWINVLLVCIPISWAMNFALPHTNSNDTLIFIFSFLAIIPLAKLLAFATDELSMRVGQTLAGLLNATLGNAVELIVACQLQVVQSSLVGSILSNLLLVLGMCFFAGGVKFSEQGFGMSATQLNASLLTVSVIAVLLPAAFHEVAGAEIPDPIEGREILSFSRGVSDTCCLTVYGSYLVFQLFSHKDLYEDESPDVFKSTKYPHSPTPKTKQARQGWLAAHWRRHGADDSNNSAEPLTPLGETRRKLENGQVHNSTLVDDEGNELGRSSSPSNDVAASSSSTHTDVDAEAQHEEEQPEQPQLSVPLTVALLVTVTVRADFVQLVAVTAEWLVDSIDGLTNSGTISKEFVGLILLPIVGNAAEHVTAVTVSVKDKLNLSIGVAVGSSIQIALFVIPFITVLAWILGKPLTLLFDPFESIVLFLAVLVVNYTVQDGKSNWLEGMILMCLYVIIAVTFWYYPGISISQQIAGQELICSS</sequence>
<evidence type="ECO:0000313" key="11">
    <source>
        <dbReference type="EMBL" id="OSX58769.1"/>
    </source>
</evidence>
<evidence type="ECO:0000256" key="1">
    <source>
        <dbReference type="ARBA" id="ARBA00004127"/>
    </source>
</evidence>
<gene>
    <name evidence="11" type="ORF">POSPLADRAFT_1035880</name>
</gene>
<dbReference type="InterPro" id="IPR044880">
    <property type="entry name" value="NCX_ion-bd_dom_sf"/>
</dbReference>
<feature type="compositionally biased region" description="Polar residues" evidence="8">
    <location>
        <begin position="75"/>
        <end position="96"/>
    </location>
</feature>
<feature type="transmembrane region" description="Helical" evidence="9">
    <location>
        <begin position="175"/>
        <end position="195"/>
    </location>
</feature>
<feature type="region of interest" description="Disordered" evidence="8">
    <location>
        <begin position="48"/>
        <end position="98"/>
    </location>
</feature>
<feature type="transmembrane region" description="Helical" evidence="9">
    <location>
        <begin position="584"/>
        <end position="604"/>
    </location>
</feature>
<name>A0A1X6MR54_9APHY</name>
<accession>A0A1X6MR54</accession>
<feature type="compositionally biased region" description="Basic and acidic residues" evidence="8">
    <location>
        <begin position="430"/>
        <end position="440"/>
    </location>
</feature>
<dbReference type="OrthoDB" id="1699231at2759"/>
<dbReference type="PANTHER" id="PTHR31503:SF20">
    <property type="entry name" value="CA(2+)_H(+) EXCHANGER, PUTATIVE (EUROFUNG)-RELATED"/>
    <property type="match status" value="1"/>
</dbReference>
<dbReference type="InterPro" id="IPR004837">
    <property type="entry name" value="NaCa_Exmemb"/>
</dbReference>
<dbReference type="EMBL" id="KZ110603">
    <property type="protein sequence ID" value="OSX58769.1"/>
    <property type="molecule type" value="Genomic_DNA"/>
</dbReference>
<dbReference type="Proteomes" id="UP000194127">
    <property type="component" value="Unassembled WGS sequence"/>
</dbReference>
<comment type="subcellular location">
    <subcellularLocation>
        <location evidence="1">Endomembrane system</location>
        <topology evidence="1">Multi-pass membrane protein</topology>
    </subcellularLocation>
</comment>
<dbReference type="FunFam" id="1.20.1420.30:FF:000024">
    <property type="entry name" value="Calcium/proton exchanger, variant"/>
    <property type="match status" value="1"/>
</dbReference>
<dbReference type="Gene3D" id="1.20.1420.30">
    <property type="entry name" value="NCX, central ion-binding region"/>
    <property type="match status" value="2"/>
</dbReference>
<evidence type="ECO:0000256" key="7">
    <source>
        <dbReference type="ARBA" id="ARBA00023136"/>
    </source>
</evidence>
<feature type="transmembrane region" description="Helical" evidence="9">
    <location>
        <begin position="235"/>
        <end position="257"/>
    </location>
</feature>
<reference evidence="11 12" key="1">
    <citation type="submission" date="2017-04" db="EMBL/GenBank/DDBJ databases">
        <title>Genome Sequence of the Model Brown-Rot Fungus Postia placenta SB12.</title>
        <authorList>
            <consortium name="DOE Joint Genome Institute"/>
            <person name="Gaskell J."/>
            <person name="Kersten P."/>
            <person name="Larrondo L.F."/>
            <person name="Canessa P."/>
            <person name="Martinez D."/>
            <person name="Hibbett D."/>
            <person name="Schmoll M."/>
            <person name="Kubicek C.P."/>
            <person name="Martinez A.T."/>
            <person name="Yadav J."/>
            <person name="Master E."/>
            <person name="Magnuson J.K."/>
            <person name="James T."/>
            <person name="Yaver D."/>
            <person name="Berka R."/>
            <person name="Labutti K."/>
            <person name="Lipzen A."/>
            <person name="Aerts A."/>
            <person name="Barry K."/>
            <person name="Henrissat B."/>
            <person name="Blanchette R."/>
            <person name="Grigoriev I."/>
            <person name="Cullen D."/>
        </authorList>
    </citation>
    <scope>NUCLEOTIDE SEQUENCE [LARGE SCALE GENOMIC DNA]</scope>
    <source>
        <strain evidence="11 12">MAD-698-R-SB12</strain>
    </source>
</reference>
<feature type="transmembrane region" description="Helical" evidence="9">
    <location>
        <begin position="143"/>
        <end position="163"/>
    </location>
</feature>
<dbReference type="GeneID" id="36322060"/>
<evidence type="ECO:0000256" key="3">
    <source>
        <dbReference type="ARBA" id="ARBA00022448"/>
    </source>
</evidence>
<dbReference type="RefSeq" id="XP_024335563.1">
    <property type="nucleotide sequence ID" value="XM_024477110.1"/>
</dbReference>
<evidence type="ECO:0000256" key="9">
    <source>
        <dbReference type="SAM" id="Phobius"/>
    </source>
</evidence>
<feature type="transmembrane region" description="Helical" evidence="9">
    <location>
        <begin position="269"/>
        <end position="287"/>
    </location>
</feature>
<feature type="compositionally biased region" description="Low complexity" evidence="8">
    <location>
        <begin position="414"/>
        <end position="427"/>
    </location>
</feature>
<organism evidence="11 12">
    <name type="scientific">Postia placenta MAD-698-R-SB12</name>
    <dbReference type="NCBI Taxonomy" id="670580"/>
    <lineage>
        <taxon>Eukaryota</taxon>
        <taxon>Fungi</taxon>
        <taxon>Dikarya</taxon>
        <taxon>Basidiomycota</taxon>
        <taxon>Agaricomycotina</taxon>
        <taxon>Agaricomycetes</taxon>
        <taxon>Polyporales</taxon>
        <taxon>Adustoporiaceae</taxon>
        <taxon>Rhodonia</taxon>
    </lineage>
</organism>
<dbReference type="STRING" id="670580.A0A1X6MR54"/>
<keyword evidence="6" id="KW-0406">Ion transport</keyword>
<evidence type="ECO:0000256" key="6">
    <source>
        <dbReference type="ARBA" id="ARBA00023065"/>
    </source>
</evidence>
<keyword evidence="4 9" id="KW-0812">Transmembrane</keyword>
<comment type="similarity">
    <text evidence="2">Belongs to the Ca(2+):cation antiporter (CaCA) (TC 2.A.19) family.</text>
</comment>
<dbReference type="GO" id="GO:0012505">
    <property type="term" value="C:endomembrane system"/>
    <property type="evidence" value="ECO:0007669"/>
    <property type="project" value="UniProtKB-SubCell"/>
</dbReference>
<keyword evidence="7 9" id="KW-0472">Membrane</keyword>
<dbReference type="GO" id="GO:0000329">
    <property type="term" value="C:fungal-type vacuole membrane"/>
    <property type="evidence" value="ECO:0007669"/>
    <property type="project" value="TreeGrafter"/>
</dbReference>
<feature type="domain" description="Sodium/calcium exchanger membrane region" evidence="10">
    <location>
        <begin position="175"/>
        <end position="328"/>
    </location>
</feature>
<keyword evidence="5 9" id="KW-1133">Transmembrane helix</keyword>
<dbReference type="GO" id="GO:0006874">
    <property type="term" value="P:intracellular calcium ion homeostasis"/>
    <property type="evidence" value="ECO:0007669"/>
    <property type="project" value="TreeGrafter"/>
</dbReference>
<proteinExistence type="inferred from homology"/>